<dbReference type="EMBL" id="JABXIY010000019">
    <property type="protein sequence ID" value="NVK96746.1"/>
    <property type="molecule type" value="Genomic_DNA"/>
</dbReference>
<gene>
    <name evidence="2" type="ORF">HW564_07435</name>
</gene>
<protein>
    <submittedName>
        <fullName evidence="2">DUF1127 domain-containing protein</fullName>
    </submittedName>
</protein>
<organism evidence="2 3">
    <name type="scientific">Ruegeria pomeroyi</name>
    <dbReference type="NCBI Taxonomy" id="89184"/>
    <lineage>
        <taxon>Bacteria</taxon>
        <taxon>Pseudomonadati</taxon>
        <taxon>Pseudomonadota</taxon>
        <taxon>Alphaproteobacteria</taxon>
        <taxon>Rhodobacterales</taxon>
        <taxon>Roseobacteraceae</taxon>
        <taxon>Ruegeria</taxon>
    </lineage>
</organism>
<reference evidence="2 3" key="1">
    <citation type="journal article" date="2020" name="Proc. Natl. Acad. Sci. U.S.A.">
        <title>Ecological drivers of bacterial community assembly in synthetic phycospheres.</title>
        <authorList>
            <person name="Fu H."/>
            <person name="Uchimiya M."/>
            <person name="Gore J."/>
            <person name="Moran M.A."/>
        </authorList>
    </citation>
    <scope>NUCLEOTIDE SEQUENCE [LARGE SCALE GENOMIC DNA]</scope>
    <source>
        <strain evidence="2">HF-Din03</strain>
    </source>
</reference>
<feature type="domain" description="YjiS-like" evidence="1">
    <location>
        <begin position="29"/>
        <end position="63"/>
    </location>
</feature>
<evidence type="ECO:0000313" key="3">
    <source>
        <dbReference type="Proteomes" id="UP000565723"/>
    </source>
</evidence>
<evidence type="ECO:0000313" key="2">
    <source>
        <dbReference type="EMBL" id="NVK96746.1"/>
    </source>
</evidence>
<proteinExistence type="predicted"/>
<comment type="caution">
    <text evidence="2">The sequence shown here is derived from an EMBL/GenBank/DDBJ whole genome shotgun (WGS) entry which is preliminary data.</text>
</comment>
<dbReference type="AlphaFoldDB" id="A0A850LFE5"/>
<accession>A0A850LFE5</accession>
<evidence type="ECO:0000259" key="1">
    <source>
        <dbReference type="Pfam" id="PF06568"/>
    </source>
</evidence>
<sequence length="77" mass="8544">MMTMAVTSEHSTLKGHHGLGVLALIEAARSRFAQHRVYRQTVNELSALSGRELADLGLHRSMIKRVALQAAKEYTAR</sequence>
<dbReference type="Proteomes" id="UP000565723">
    <property type="component" value="Unassembled WGS sequence"/>
</dbReference>
<name>A0A850LFE5_9RHOB</name>
<dbReference type="InterPro" id="IPR009506">
    <property type="entry name" value="YjiS-like"/>
</dbReference>
<dbReference type="Pfam" id="PF06568">
    <property type="entry name" value="YjiS-like"/>
    <property type="match status" value="1"/>
</dbReference>